<dbReference type="InterPro" id="IPR051069">
    <property type="entry name" value="ACDS_complex_subunit"/>
</dbReference>
<dbReference type="PROSITE" id="PS51656">
    <property type="entry name" value="4FE4S"/>
    <property type="match status" value="1"/>
</dbReference>
<dbReference type="GO" id="GO:0051539">
    <property type="term" value="F:4 iron, 4 sulfur cluster binding"/>
    <property type="evidence" value="ECO:0007669"/>
    <property type="project" value="UniProtKB-KW"/>
</dbReference>
<dbReference type="InterPro" id="IPR016041">
    <property type="entry name" value="Ac-CoA_synth_d_su_TIM-brl"/>
</dbReference>
<gene>
    <name evidence="6" type="ordered locus">Thein_2182</name>
</gene>
<keyword evidence="2" id="KW-0479">Metal-binding</keyword>
<evidence type="ECO:0000256" key="4">
    <source>
        <dbReference type="ARBA" id="ARBA00023014"/>
    </source>
</evidence>
<feature type="domain" description="4Fe-4S" evidence="5">
    <location>
        <begin position="1"/>
        <end position="59"/>
    </location>
</feature>
<dbReference type="EMBL" id="CP002683">
    <property type="protein sequence ID" value="AEH46030.1"/>
    <property type="molecule type" value="Genomic_DNA"/>
</dbReference>
<dbReference type="PANTHER" id="PTHR36214:SF3">
    <property type="entry name" value="ACETYL-COA DECARBONYLASE_SYNTHASE COMPLEX SUBUNIT GAMMA"/>
    <property type="match status" value="1"/>
</dbReference>
<dbReference type="PATRIC" id="fig|667014.3.peg.2242"/>
<dbReference type="Pfam" id="PF04060">
    <property type="entry name" value="FeS"/>
    <property type="match status" value="1"/>
</dbReference>
<dbReference type="InParanoid" id="F8ADS1"/>
<keyword evidence="1" id="KW-0004">4Fe-4S</keyword>
<reference evidence="6 7" key="2">
    <citation type="journal article" date="2012" name="Stand. Genomic Sci.">
        <title>Complete genome sequence of the thermophilic sulfate-reducing ocean bacterium Thermodesulfatator indicus type strain (CIR29812(T)).</title>
        <authorList>
            <person name="Anderson I."/>
            <person name="Saunders E."/>
            <person name="Lapidus A."/>
            <person name="Nolan M."/>
            <person name="Lucas S."/>
            <person name="Tice H."/>
            <person name="Del Rio T.G."/>
            <person name="Cheng J.F."/>
            <person name="Han C."/>
            <person name="Tapia R."/>
            <person name="Goodwin L.A."/>
            <person name="Pitluck S."/>
            <person name="Liolios K."/>
            <person name="Mavromatis K."/>
            <person name="Pagani I."/>
            <person name="Ivanova N."/>
            <person name="Mikhailova N."/>
            <person name="Pati A."/>
            <person name="Chen A."/>
            <person name="Palaniappan K."/>
            <person name="Land M."/>
            <person name="Hauser L."/>
            <person name="Jeffries C.D."/>
            <person name="Chang Y.J."/>
            <person name="Brambilla E.M."/>
            <person name="Rohde M."/>
            <person name="Spring S."/>
            <person name="Goker M."/>
            <person name="Detter J.C."/>
            <person name="Woyke T."/>
            <person name="Bristow J."/>
            <person name="Eisen J.A."/>
            <person name="Markowitz V."/>
            <person name="Hugenholtz P."/>
            <person name="Kyrpides N.C."/>
            <person name="Klenk H.P."/>
        </authorList>
    </citation>
    <scope>NUCLEOTIDE SEQUENCE [LARGE SCALE GENOMIC DNA]</scope>
    <source>
        <strain evidence="7">DSM 15286 / JCM 11887 / CIR29812</strain>
    </source>
</reference>
<dbReference type="InterPro" id="IPR011005">
    <property type="entry name" value="Dihydropteroate_synth-like_sf"/>
</dbReference>
<evidence type="ECO:0000313" key="6">
    <source>
        <dbReference type="EMBL" id="AEH46030.1"/>
    </source>
</evidence>
<dbReference type="OrthoDB" id="140437at2"/>
<evidence type="ECO:0000256" key="1">
    <source>
        <dbReference type="ARBA" id="ARBA00022485"/>
    </source>
</evidence>
<dbReference type="InterPro" id="IPR007202">
    <property type="entry name" value="4Fe-4S_dom"/>
</dbReference>
<name>F8ADS1_THEID</name>
<dbReference type="KEGG" id="tid:Thein_2182"/>
<dbReference type="Gene3D" id="3.40.50.11600">
    <property type="match status" value="1"/>
</dbReference>
<organism evidence="6 7">
    <name type="scientific">Thermodesulfatator indicus (strain DSM 15286 / JCM 11887 / CIR29812)</name>
    <dbReference type="NCBI Taxonomy" id="667014"/>
    <lineage>
        <taxon>Bacteria</taxon>
        <taxon>Pseudomonadati</taxon>
        <taxon>Thermodesulfobacteriota</taxon>
        <taxon>Thermodesulfobacteria</taxon>
        <taxon>Thermodesulfobacteriales</taxon>
        <taxon>Thermodesulfatatoraceae</taxon>
        <taxon>Thermodesulfatator</taxon>
    </lineage>
</organism>
<dbReference type="Gene3D" id="3.20.20.20">
    <property type="entry name" value="Dihydropteroate synthase-like"/>
    <property type="match status" value="1"/>
</dbReference>
<dbReference type="GO" id="GO:0046872">
    <property type="term" value="F:metal ion binding"/>
    <property type="evidence" value="ECO:0007669"/>
    <property type="project" value="UniProtKB-KW"/>
</dbReference>
<reference evidence="7" key="1">
    <citation type="submission" date="2011-04" db="EMBL/GenBank/DDBJ databases">
        <title>The complete genome of Thermodesulfatator indicus DSM 15286.</title>
        <authorList>
            <person name="Lucas S."/>
            <person name="Copeland A."/>
            <person name="Lapidus A."/>
            <person name="Bruce D."/>
            <person name="Goodwin L."/>
            <person name="Pitluck S."/>
            <person name="Peters L."/>
            <person name="Kyrpides N."/>
            <person name="Mavromatis K."/>
            <person name="Pagani I."/>
            <person name="Ivanova N."/>
            <person name="Saunders L."/>
            <person name="Detter J.C."/>
            <person name="Tapia R."/>
            <person name="Han C."/>
            <person name="Land M."/>
            <person name="Hauser L."/>
            <person name="Markowitz V."/>
            <person name="Cheng J.-F."/>
            <person name="Hugenholtz P."/>
            <person name="Woyke T."/>
            <person name="Wu D."/>
            <person name="Spring S."/>
            <person name="Schroeder M."/>
            <person name="Brambilla E."/>
            <person name="Klenk H.-P."/>
            <person name="Eisen J.A."/>
        </authorList>
    </citation>
    <scope>NUCLEOTIDE SEQUENCE [LARGE SCALE GENOMIC DNA]</scope>
    <source>
        <strain evidence="7">DSM 15286 / JCM 11887 / CIR29812</strain>
    </source>
</reference>
<dbReference type="PaxDb" id="667014-Thein_2182"/>
<keyword evidence="4" id="KW-0411">Iron-sulfur</keyword>
<evidence type="ECO:0000256" key="2">
    <source>
        <dbReference type="ARBA" id="ARBA00022723"/>
    </source>
</evidence>
<evidence type="ECO:0000313" key="7">
    <source>
        <dbReference type="Proteomes" id="UP000006793"/>
    </source>
</evidence>
<evidence type="ECO:0000259" key="5">
    <source>
        <dbReference type="PROSITE" id="PS51656"/>
    </source>
</evidence>
<sequence>MGLTGIQILGMLPKKNCKECGFPTCLAFAMKVAAGQADIAACPYVSEEAKEKISEASAPPIRTIKLGSGDHTLAVGGETVLFRHEKRFEHPTAIGLLLRTDMAEDEISERLAKFKKLRWERVGVKLEPEVIAIEDVGGDAQKMADLVKKVREEVPEAVLVLMSEKKDVLAAGAQECGEHKALLYGVTLENLKDMAELAKETGFPLGVKADSLGEAARISEELIKAGIKDIVLDTGPRGLRELYEDQVIMRRAAIKKRFKPFGFPSITFPFRFTENLVTEYMIASVLVAKYAGMIVLSDFRADLLYPLMVERMNIFTDPQRPLVVEEGIYPLNGPDENSPVCITCNFALTYFIVSGEIEGSRVPTWLLIKDTEGLSVLTAWAAGKFGADTIAEFVKKCGIADKVKHRKLIIPGYLAGIKGELEEELPDWEIVIGPREASGLPPFLKEWKAA</sequence>
<dbReference type="eggNOG" id="COG1456">
    <property type="taxonomic scope" value="Bacteria"/>
</dbReference>
<dbReference type="RefSeq" id="WP_013908766.1">
    <property type="nucleotide sequence ID" value="NC_015681.1"/>
</dbReference>
<dbReference type="Proteomes" id="UP000006793">
    <property type="component" value="Chromosome"/>
</dbReference>
<protein>
    <submittedName>
        <fullName evidence="6">CO dehydrogenase/acetyl-CoA synthase delta subunit, TIM barrel</fullName>
    </submittedName>
</protein>
<proteinExistence type="predicted"/>
<evidence type="ECO:0000256" key="3">
    <source>
        <dbReference type="ARBA" id="ARBA00023004"/>
    </source>
</evidence>
<dbReference type="AlphaFoldDB" id="F8ADS1"/>
<accession>F8ADS1</accession>
<keyword evidence="7" id="KW-1185">Reference proteome</keyword>
<dbReference type="STRING" id="667014.Thein_2182"/>
<dbReference type="HOGENOM" id="CLU_050002_0_0_0"/>
<dbReference type="NCBIfam" id="NF003195">
    <property type="entry name" value="PRK04165.1"/>
    <property type="match status" value="1"/>
</dbReference>
<keyword evidence="3" id="KW-0408">Iron</keyword>
<dbReference type="PANTHER" id="PTHR36214">
    <property type="match status" value="1"/>
</dbReference>
<dbReference type="Pfam" id="PF03599">
    <property type="entry name" value="CdhD"/>
    <property type="match status" value="1"/>
</dbReference>